<evidence type="ECO:0000313" key="6">
    <source>
        <dbReference type="Proteomes" id="UP001321473"/>
    </source>
</evidence>
<reference evidence="5 6" key="1">
    <citation type="journal article" date="2023" name="Arcadia Sci">
        <title>De novo assembly of a long-read Amblyomma americanum tick genome.</title>
        <authorList>
            <person name="Chou S."/>
            <person name="Poskanzer K.E."/>
            <person name="Rollins M."/>
            <person name="Thuy-Boun P.S."/>
        </authorList>
    </citation>
    <scope>NUCLEOTIDE SEQUENCE [LARGE SCALE GENOMIC DNA]</scope>
    <source>
        <strain evidence="5">F_SG_1</strain>
        <tissue evidence="5">Salivary glands</tissue>
    </source>
</reference>
<organism evidence="5 6">
    <name type="scientific">Amblyomma americanum</name>
    <name type="common">Lone star tick</name>
    <dbReference type="NCBI Taxonomy" id="6943"/>
    <lineage>
        <taxon>Eukaryota</taxon>
        <taxon>Metazoa</taxon>
        <taxon>Ecdysozoa</taxon>
        <taxon>Arthropoda</taxon>
        <taxon>Chelicerata</taxon>
        <taxon>Arachnida</taxon>
        <taxon>Acari</taxon>
        <taxon>Parasitiformes</taxon>
        <taxon>Ixodida</taxon>
        <taxon>Ixodoidea</taxon>
        <taxon>Ixodidae</taxon>
        <taxon>Amblyomminae</taxon>
        <taxon>Amblyomma</taxon>
    </lineage>
</organism>
<dbReference type="EMBL" id="JARKHS020006257">
    <property type="protein sequence ID" value="KAK8782829.1"/>
    <property type="molecule type" value="Genomic_DNA"/>
</dbReference>
<evidence type="ECO:0008006" key="7">
    <source>
        <dbReference type="Google" id="ProtNLM"/>
    </source>
</evidence>
<sequence>MLEEIHNRQNVEVFGMSETCGAVTVTESSIEDYESVGKPAPMTYIKVVDVETREKLGPRQPGEICVKGPYCCLGYLNKPEATKNLYDDDGFILSGDIGYYTEEGKLFVVDRIKELIKCMDQQVSPAELEGLLVQHRAVKEVVVVGVPHREYGEAARAFVVLFQGTAASDALKKDIAKLVAGRQARVHVT</sequence>
<dbReference type="InterPro" id="IPR025110">
    <property type="entry name" value="AMP-bd_C"/>
</dbReference>
<dbReference type="Pfam" id="PF00501">
    <property type="entry name" value="AMP-binding"/>
    <property type="match status" value="1"/>
</dbReference>
<dbReference type="Gene3D" id="3.30.300.30">
    <property type="match status" value="1"/>
</dbReference>
<dbReference type="Gene3D" id="3.40.50.980">
    <property type="match status" value="1"/>
</dbReference>
<dbReference type="PANTHER" id="PTHR24096:SF422">
    <property type="entry name" value="BCDNA.GH02901"/>
    <property type="match status" value="1"/>
</dbReference>
<keyword evidence="2" id="KW-0576">Peroxisome</keyword>
<accession>A0AAQ4F6V1</accession>
<dbReference type="Proteomes" id="UP001321473">
    <property type="component" value="Unassembled WGS sequence"/>
</dbReference>
<evidence type="ECO:0000313" key="5">
    <source>
        <dbReference type="EMBL" id="KAK8782829.1"/>
    </source>
</evidence>
<feature type="domain" description="AMP-dependent synthetase/ligase" evidence="3">
    <location>
        <begin position="9"/>
        <end position="76"/>
    </location>
</feature>
<dbReference type="GO" id="GO:0016405">
    <property type="term" value="F:CoA-ligase activity"/>
    <property type="evidence" value="ECO:0007669"/>
    <property type="project" value="TreeGrafter"/>
</dbReference>
<comment type="caution">
    <text evidence="5">The sequence shown here is derived from an EMBL/GenBank/DDBJ whole genome shotgun (WGS) entry which is preliminary data.</text>
</comment>
<comment type="subcellular location">
    <subcellularLocation>
        <location evidence="1">Peroxisome</location>
    </subcellularLocation>
</comment>
<evidence type="ECO:0000259" key="3">
    <source>
        <dbReference type="Pfam" id="PF00501"/>
    </source>
</evidence>
<dbReference type="InterPro" id="IPR000873">
    <property type="entry name" value="AMP-dep_synth/lig_dom"/>
</dbReference>
<dbReference type="Pfam" id="PF13193">
    <property type="entry name" value="AMP-binding_C"/>
    <property type="match status" value="1"/>
</dbReference>
<name>A0AAQ4F6V1_AMBAM</name>
<dbReference type="AlphaFoldDB" id="A0AAQ4F6V1"/>
<evidence type="ECO:0000256" key="2">
    <source>
        <dbReference type="ARBA" id="ARBA00023140"/>
    </source>
</evidence>
<dbReference type="SUPFAM" id="SSF56801">
    <property type="entry name" value="Acetyl-CoA synthetase-like"/>
    <property type="match status" value="1"/>
</dbReference>
<keyword evidence="6" id="KW-1185">Reference proteome</keyword>
<dbReference type="PANTHER" id="PTHR24096">
    <property type="entry name" value="LONG-CHAIN-FATTY-ACID--COA LIGASE"/>
    <property type="match status" value="1"/>
</dbReference>
<evidence type="ECO:0000259" key="4">
    <source>
        <dbReference type="Pfam" id="PF13193"/>
    </source>
</evidence>
<gene>
    <name evidence="5" type="ORF">V5799_015830</name>
</gene>
<protein>
    <recommendedName>
        <fullName evidence="7">Acyl-coa synthetase</fullName>
    </recommendedName>
</protein>
<dbReference type="GO" id="GO:0005777">
    <property type="term" value="C:peroxisome"/>
    <property type="evidence" value="ECO:0007669"/>
    <property type="project" value="UniProtKB-SubCell"/>
</dbReference>
<dbReference type="InterPro" id="IPR045851">
    <property type="entry name" value="AMP-bd_C_sf"/>
</dbReference>
<evidence type="ECO:0000256" key="1">
    <source>
        <dbReference type="ARBA" id="ARBA00004275"/>
    </source>
</evidence>
<dbReference type="Gene3D" id="2.30.38.10">
    <property type="entry name" value="Luciferase, Domain 3"/>
    <property type="match status" value="1"/>
</dbReference>
<proteinExistence type="predicted"/>
<feature type="domain" description="AMP-binding enzyme C-terminal" evidence="4">
    <location>
        <begin position="127"/>
        <end position="182"/>
    </location>
</feature>